<proteinExistence type="predicted"/>
<dbReference type="Proteomes" id="UP000482800">
    <property type="component" value="Unassembled WGS sequence"/>
</dbReference>
<keyword evidence="1" id="KW-1133">Transmembrane helix</keyword>
<keyword evidence="1" id="KW-0812">Transmembrane</keyword>
<keyword evidence="1" id="KW-0472">Membrane</keyword>
<name>A0A6V8KPN6_9ACTN</name>
<dbReference type="AlphaFoldDB" id="A0A6V8KPN6"/>
<evidence type="ECO:0000313" key="2">
    <source>
        <dbReference type="EMBL" id="GFJ82645.1"/>
    </source>
</evidence>
<feature type="transmembrane region" description="Helical" evidence="1">
    <location>
        <begin position="6"/>
        <end position="25"/>
    </location>
</feature>
<dbReference type="EMBL" id="BLPF01000002">
    <property type="protein sequence ID" value="GFJ82645.1"/>
    <property type="molecule type" value="Genomic_DNA"/>
</dbReference>
<accession>A0A6V8KPN6</accession>
<keyword evidence="3" id="KW-1185">Reference proteome</keyword>
<evidence type="ECO:0000313" key="3">
    <source>
        <dbReference type="Proteomes" id="UP000482800"/>
    </source>
</evidence>
<comment type="caution">
    <text evidence="2">The sequence shown here is derived from an EMBL/GenBank/DDBJ whole genome shotgun (WGS) entry which is preliminary data.</text>
</comment>
<evidence type="ECO:0000256" key="1">
    <source>
        <dbReference type="SAM" id="Phobius"/>
    </source>
</evidence>
<protein>
    <submittedName>
        <fullName evidence="2">Uncharacterized protein</fullName>
    </submittedName>
</protein>
<reference evidence="2 3" key="1">
    <citation type="submission" date="2020-03" db="EMBL/GenBank/DDBJ databases">
        <title>Whole genome shotgun sequence of Phytohabitans houttuyneae NBRC 108639.</title>
        <authorList>
            <person name="Komaki H."/>
            <person name="Tamura T."/>
        </authorList>
    </citation>
    <scope>NUCLEOTIDE SEQUENCE [LARGE SCALE GENOMIC DNA]</scope>
    <source>
        <strain evidence="2 3">NBRC 108639</strain>
    </source>
</reference>
<reference evidence="2 3" key="2">
    <citation type="submission" date="2020-03" db="EMBL/GenBank/DDBJ databases">
        <authorList>
            <person name="Ichikawa N."/>
            <person name="Kimura A."/>
            <person name="Kitahashi Y."/>
            <person name="Uohara A."/>
        </authorList>
    </citation>
    <scope>NUCLEOTIDE SEQUENCE [LARGE SCALE GENOMIC DNA]</scope>
    <source>
        <strain evidence="2 3">NBRC 108639</strain>
    </source>
</reference>
<gene>
    <name evidence="2" type="ORF">Phou_068250</name>
</gene>
<sequence length="145" mass="16452">MAIAISIVSVMVACLSLTWTVWTWLSGRRTKLRLEILAGDVPDGTVWAIECVCINDSNHRVYIRGVYIELDRSDPLEIVHMFAGKNRIKTAELEPGQEVSFFFPGEEIATKYDLNGLAFVARTTRGQCAFRQILTWNTPPLSWLY</sequence>
<dbReference type="RefSeq" id="WP_173063420.1">
    <property type="nucleotide sequence ID" value="NZ_BLPF01000002.1"/>
</dbReference>
<organism evidence="2 3">
    <name type="scientific">Phytohabitans houttuyneae</name>
    <dbReference type="NCBI Taxonomy" id="1076126"/>
    <lineage>
        <taxon>Bacteria</taxon>
        <taxon>Bacillati</taxon>
        <taxon>Actinomycetota</taxon>
        <taxon>Actinomycetes</taxon>
        <taxon>Micromonosporales</taxon>
        <taxon>Micromonosporaceae</taxon>
    </lineage>
</organism>